<dbReference type="InterPro" id="IPR027417">
    <property type="entry name" value="P-loop_NTPase"/>
</dbReference>
<protein>
    <recommendedName>
        <fullName evidence="3">Sulfotransferase family protein</fullName>
    </recommendedName>
</protein>
<proteinExistence type="predicted"/>
<dbReference type="Pfam" id="PF13469">
    <property type="entry name" value="Sulfotransfer_3"/>
    <property type="match status" value="1"/>
</dbReference>
<organism evidence="1 2">
    <name type="scientific">Candidatus Reconcilbacillus cellulovorans</name>
    <dbReference type="NCBI Taxonomy" id="1906605"/>
    <lineage>
        <taxon>Bacteria</taxon>
        <taxon>Bacillati</taxon>
        <taxon>Bacillota</taxon>
        <taxon>Bacilli</taxon>
        <taxon>Bacillales</taxon>
        <taxon>Paenibacillaceae</taxon>
        <taxon>Candidatus Reconcilbacillus</taxon>
    </lineage>
</organism>
<dbReference type="Proteomes" id="UP000243688">
    <property type="component" value="Unassembled WGS sequence"/>
</dbReference>
<evidence type="ECO:0008006" key="3">
    <source>
        <dbReference type="Google" id="ProtNLM"/>
    </source>
</evidence>
<gene>
    <name evidence="1" type="ORF">BLM47_12810</name>
</gene>
<evidence type="ECO:0000313" key="1">
    <source>
        <dbReference type="EMBL" id="PDO09385.1"/>
    </source>
</evidence>
<accession>A0A2A6DXC3</accession>
<dbReference type="EMBL" id="MOXJ01000042">
    <property type="protein sequence ID" value="PDO09385.1"/>
    <property type="molecule type" value="Genomic_DNA"/>
</dbReference>
<sequence length="167" mass="19573">MNLLERKPEPIFIIGAYRSGTSILTWALGQHPNILPLEETNWIYRLSIDLHYLYEIGTINGMRSHLSSIGISRKKFYEEFGKYINNFIISNKENMIKMGNREAVEKKIIPSDNFRLVRSHGDPKLRWVDGTPENSHYVYSLNMLFPKSKFIHIVRNPKKSCKIIDEF</sequence>
<dbReference type="SUPFAM" id="SSF52540">
    <property type="entry name" value="P-loop containing nucleoside triphosphate hydrolases"/>
    <property type="match status" value="1"/>
</dbReference>
<name>A0A2A6DXC3_9BACL</name>
<evidence type="ECO:0000313" key="2">
    <source>
        <dbReference type="Proteomes" id="UP000243688"/>
    </source>
</evidence>
<dbReference type="AlphaFoldDB" id="A0A2A6DXC3"/>
<dbReference type="Gene3D" id="3.40.50.300">
    <property type="entry name" value="P-loop containing nucleotide triphosphate hydrolases"/>
    <property type="match status" value="1"/>
</dbReference>
<reference evidence="1 2" key="1">
    <citation type="submission" date="2016-12" db="EMBL/GenBank/DDBJ databases">
        <title>Candidatus Reconcilibacillus cellulovorans genome.</title>
        <authorList>
            <person name="Kolinko S."/>
            <person name="Wu Y.-W."/>
            <person name="Tachea F."/>
            <person name="Denzel E."/>
            <person name="Hiras J."/>
            <person name="Baecker N."/>
            <person name="Chan L.J."/>
            <person name="Eichorst S.A."/>
            <person name="Frey D."/>
            <person name="Adams P.D."/>
            <person name="Pray T."/>
            <person name="Tanjore D."/>
            <person name="Petzold C.J."/>
            <person name="Gladden J.M."/>
            <person name="Simmons B.A."/>
            <person name="Singer S.W."/>
        </authorList>
    </citation>
    <scope>NUCLEOTIDE SEQUENCE [LARGE SCALE GENOMIC DNA]</scope>
    <source>
        <strain evidence="1">JTherm</strain>
    </source>
</reference>
<comment type="caution">
    <text evidence="1">The sequence shown here is derived from an EMBL/GenBank/DDBJ whole genome shotgun (WGS) entry which is preliminary data.</text>
</comment>